<feature type="region of interest" description="Disordered" evidence="1">
    <location>
        <begin position="139"/>
        <end position="174"/>
    </location>
</feature>
<dbReference type="AlphaFoldDB" id="A0A0C9WZH7"/>
<sequence>MEGAGHQWRDPAADTRLDTRFVDCVNLATNSLPELQLAPRKLAVNVLGDRDAGSTSERSQLLQAHGDHLERIGFRTFSSLDPAPNLSIHNEFFVLENLNAWFYEYELGFSFVPPLPVYAHCDHENHLNVDFPELPLRMAGDSDNDGTNSEAEWPTRLLDLRRDTENSGGAPSSG</sequence>
<keyword evidence="3" id="KW-1185">Reference proteome</keyword>
<dbReference type="EMBL" id="KN839121">
    <property type="protein sequence ID" value="KIJ90736.1"/>
    <property type="molecule type" value="Genomic_DNA"/>
</dbReference>
<evidence type="ECO:0000256" key="1">
    <source>
        <dbReference type="SAM" id="MobiDB-lite"/>
    </source>
</evidence>
<reference evidence="2 3" key="1">
    <citation type="submission" date="2014-04" db="EMBL/GenBank/DDBJ databases">
        <authorList>
            <consortium name="DOE Joint Genome Institute"/>
            <person name="Kuo A."/>
            <person name="Kohler A."/>
            <person name="Nagy L.G."/>
            <person name="Floudas D."/>
            <person name="Copeland A."/>
            <person name="Barry K.W."/>
            <person name="Cichocki N."/>
            <person name="Veneault-Fourrey C."/>
            <person name="LaButti K."/>
            <person name="Lindquist E.A."/>
            <person name="Lipzen A."/>
            <person name="Lundell T."/>
            <person name="Morin E."/>
            <person name="Murat C."/>
            <person name="Sun H."/>
            <person name="Tunlid A."/>
            <person name="Henrissat B."/>
            <person name="Grigoriev I.V."/>
            <person name="Hibbett D.S."/>
            <person name="Martin F."/>
            <person name="Nordberg H.P."/>
            <person name="Cantor M.N."/>
            <person name="Hua S.X."/>
        </authorList>
    </citation>
    <scope>NUCLEOTIDE SEQUENCE [LARGE SCALE GENOMIC DNA]</scope>
    <source>
        <strain evidence="2 3">LaAM-08-1</strain>
    </source>
</reference>
<dbReference type="HOGENOM" id="CLU_1540309_0_0_1"/>
<evidence type="ECO:0000313" key="3">
    <source>
        <dbReference type="Proteomes" id="UP000054477"/>
    </source>
</evidence>
<name>A0A0C9WZH7_9AGAR</name>
<proteinExistence type="predicted"/>
<organism evidence="2 3">
    <name type="scientific">Laccaria amethystina LaAM-08-1</name>
    <dbReference type="NCBI Taxonomy" id="1095629"/>
    <lineage>
        <taxon>Eukaryota</taxon>
        <taxon>Fungi</taxon>
        <taxon>Dikarya</taxon>
        <taxon>Basidiomycota</taxon>
        <taxon>Agaricomycotina</taxon>
        <taxon>Agaricomycetes</taxon>
        <taxon>Agaricomycetidae</taxon>
        <taxon>Agaricales</taxon>
        <taxon>Agaricineae</taxon>
        <taxon>Hydnangiaceae</taxon>
        <taxon>Laccaria</taxon>
    </lineage>
</organism>
<dbReference type="Proteomes" id="UP000054477">
    <property type="component" value="Unassembled WGS sequence"/>
</dbReference>
<gene>
    <name evidence="2" type="ORF">K443DRAFT_14992</name>
</gene>
<accession>A0A0C9WZH7</accession>
<evidence type="ECO:0000313" key="2">
    <source>
        <dbReference type="EMBL" id="KIJ90736.1"/>
    </source>
</evidence>
<protein>
    <submittedName>
        <fullName evidence="2">Uncharacterized protein</fullName>
    </submittedName>
</protein>
<reference evidence="3" key="2">
    <citation type="submission" date="2015-01" db="EMBL/GenBank/DDBJ databases">
        <title>Evolutionary Origins and Diversification of the Mycorrhizal Mutualists.</title>
        <authorList>
            <consortium name="DOE Joint Genome Institute"/>
            <consortium name="Mycorrhizal Genomics Consortium"/>
            <person name="Kohler A."/>
            <person name="Kuo A."/>
            <person name="Nagy L.G."/>
            <person name="Floudas D."/>
            <person name="Copeland A."/>
            <person name="Barry K.W."/>
            <person name="Cichocki N."/>
            <person name="Veneault-Fourrey C."/>
            <person name="LaButti K."/>
            <person name="Lindquist E.A."/>
            <person name="Lipzen A."/>
            <person name="Lundell T."/>
            <person name="Morin E."/>
            <person name="Murat C."/>
            <person name="Riley R."/>
            <person name="Ohm R."/>
            <person name="Sun H."/>
            <person name="Tunlid A."/>
            <person name="Henrissat B."/>
            <person name="Grigoriev I.V."/>
            <person name="Hibbett D.S."/>
            <person name="Martin F."/>
        </authorList>
    </citation>
    <scope>NUCLEOTIDE SEQUENCE [LARGE SCALE GENOMIC DNA]</scope>
    <source>
        <strain evidence="3">LaAM-08-1</strain>
    </source>
</reference>